<evidence type="ECO:0000259" key="5">
    <source>
        <dbReference type="PROSITE" id="PS50104"/>
    </source>
</evidence>
<sequence length="376" mass="41853">MRTNTDQTSLFARANLSDALRAHSANIEKRVQLIAESVIRARSDAELVDELTPELQIVPLSLNRAGAKMVREETQIDVRGDPRRAVFDRSKPVFIPGIKVIVSVPFTGDKELWYLQPSSFQLSSPKGTIHFDQGSGTGELDLAFKQPSDEPLDQIKAALERRLNDIEFFLNSQARDLEGYSSQLRSQIASVIADRRSRLTKHDSLSSLLGIPEVQKPESPIQSSTLPANMAVRAANSQTTRTWDVFVSHASEDKESFVRPLVDALRESGISVWYDEATLRVGDGLRRSIERGLAKSQYGIVIISKAFLAKEWPQRELDGLVSKEEDGSKVVLPVWHDITAQEVRSHSPMLADRLAVPSSRGVKAVVQELLQVIRPE</sequence>
<keyword evidence="6" id="KW-0675">Receptor</keyword>
<organism evidence="6 7">
    <name type="scientific">Thauera mechernichensis</name>
    <dbReference type="NCBI Taxonomy" id="82788"/>
    <lineage>
        <taxon>Bacteria</taxon>
        <taxon>Pseudomonadati</taxon>
        <taxon>Pseudomonadota</taxon>
        <taxon>Betaproteobacteria</taxon>
        <taxon>Rhodocyclales</taxon>
        <taxon>Zoogloeaceae</taxon>
        <taxon>Thauera</taxon>
    </lineage>
</organism>
<dbReference type="SMART" id="SM00255">
    <property type="entry name" value="TIR"/>
    <property type="match status" value="1"/>
</dbReference>
<dbReference type="PROSITE" id="PS50104">
    <property type="entry name" value="TIR"/>
    <property type="match status" value="1"/>
</dbReference>
<name>A0ABW3WBH7_9RHOO</name>
<protein>
    <recommendedName>
        <fullName evidence="1">ADP-ribosyl cyclase/cyclic ADP-ribose hydrolase</fullName>
        <ecNumber evidence="1">3.2.2.6</ecNumber>
    </recommendedName>
</protein>
<comment type="catalytic activity">
    <reaction evidence="4">
        <text>NAD(+) + H2O = ADP-D-ribose + nicotinamide + H(+)</text>
        <dbReference type="Rhea" id="RHEA:16301"/>
        <dbReference type="ChEBI" id="CHEBI:15377"/>
        <dbReference type="ChEBI" id="CHEBI:15378"/>
        <dbReference type="ChEBI" id="CHEBI:17154"/>
        <dbReference type="ChEBI" id="CHEBI:57540"/>
        <dbReference type="ChEBI" id="CHEBI:57967"/>
        <dbReference type="EC" id="3.2.2.6"/>
    </reaction>
    <physiologicalReaction direction="left-to-right" evidence="4">
        <dbReference type="Rhea" id="RHEA:16302"/>
    </physiologicalReaction>
</comment>
<evidence type="ECO:0000313" key="6">
    <source>
        <dbReference type="EMBL" id="MFD1262573.1"/>
    </source>
</evidence>
<dbReference type="Gene3D" id="3.40.50.10140">
    <property type="entry name" value="Toll/interleukin-1 receptor homology (TIR) domain"/>
    <property type="match status" value="1"/>
</dbReference>
<evidence type="ECO:0000256" key="3">
    <source>
        <dbReference type="ARBA" id="ARBA00023027"/>
    </source>
</evidence>
<evidence type="ECO:0000313" key="7">
    <source>
        <dbReference type="Proteomes" id="UP001597158"/>
    </source>
</evidence>
<dbReference type="EC" id="3.2.2.6" evidence="1"/>
<comment type="caution">
    <text evidence="6">The sequence shown here is derived from an EMBL/GenBank/DDBJ whole genome shotgun (WGS) entry which is preliminary data.</text>
</comment>
<dbReference type="Proteomes" id="UP001597158">
    <property type="component" value="Unassembled WGS sequence"/>
</dbReference>
<evidence type="ECO:0000256" key="4">
    <source>
        <dbReference type="ARBA" id="ARBA00047304"/>
    </source>
</evidence>
<dbReference type="SUPFAM" id="SSF52200">
    <property type="entry name" value="Toll/Interleukin receptor TIR domain"/>
    <property type="match status" value="1"/>
</dbReference>
<dbReference type="PANTHER" id="PTHR32009:SF39">
    <property type="entry name" value="TIR DOMAIN-CONTAINING PROTEIN"/>
    <property type="match status" value="1"/>
</dbReference>
<keyword evidence="3" id="KW-0520">NAD</keyword>
<accession>A0ABW3WBH7</accession>
<keyword evidence="7" id="KW-1185">Reference proteome</keyword>
<dbReference type="InterPro" id="IPR000157">
    <property type="entry name" value="TIR_dom"/>
</dbReference>
<dbReference type="EMBL" id="JBHTMC010000004">
    <property type="protein sequence ID" value="MFD1262573.1"/>
    <property type="molecule type" value="Genomic_DNA"/>
</dbReference>
<gene>
    <name evidence="6" type="ORF">ACFQ4M_03200</name>
</gene>
<evidence type="ECO:0000256" key="2">
    <source>
        <dbReference type="ARBA" id="ARBA00022801"/>
    </source>
</evidence>
<dbReference type="RefSeq" id="WP_277835109.1">
    <property type="nucleotide sequence ID" value="NZ_JARQZE010000020.1"/>
</dbReference>
<dbReference type="InterPro" id="IPR035897">
    <property type="entry name" value="Toll_tir_struct_dom_sf"/>
</dbReference>
<keyword evidence="2" id="KW-0378">Hydrolase</keyword>
<proteinExistence type="predicted"/>
<evidence type="ECO:0000256" key="1">
    <source>
        <dbReference type="ARBA" id="ARBA00011982"/>
    </source>
</evidence>
<feature type="domain" description="TIR" evidence="5">
    <location>
        <begin position="241"/>
        <end position="373"/>
    </location>
</feature>
<dbReference type="PANTHER" id="PTHR32009">
    <property type="entry name" value="TMV RESISTANCE PROTEIN N-LIKE"/>
    <property type="match status" value="1"/>
</dbReference>
<dbReference type="Pfam" id="PF13676">
    <property type="entry name" value="TIR_2"/>
    <property type="match status" value="1"/>
</dbReference>
<reference evidence="7" key="1">
    <citation type="journal article" date="2019" name="Int. J. Syst. Evol. Microbiol.">
        <title>The Global Catalogue of Microorganisms (GCM) 10K type strain sequencing project: providing services to taxonomists for standard genome sequencing and annotation.</title>
        <authorList>
            <consortium name="The Broad Institute Genomics Platform"/>
            <consortium name="The Broad Institute Genome Sequencing Center for Infectious Disease"/>
            <person name="Wu L."/>
            <person name="Ma J."/>
        </authorList>
    </citation>
    <scope>NUCLEOTIDE SEQUENCE [LARGE SCALE GENOMIC DNA]</scope>
    <source>
        <strain evidence="7">CCUG 48884</strain>
    </source>
</reference>